<proteinExistence type="predicted"/>
<keyword evidence="2" id="KW-1185">Reference proteome</keyword>
<dbReference type="EMBL" id="JAHRHJ020000006">
    <property type="protein sequence ID" value="KAH9311751.1"/>
    <property type="molecule type" value="Genomic_DNA"/>
</dbReference>
<evidence type="ECO:0000313" key="2">
    <source>
        <dbReference type="Proteomes" id="UP000824469"/>
    </source>
</evidence>
<protein>
    <submittedName>
        <fullName evidence="1">Uncharacterized protein</fullName>
    </submittedName>
</protein>
<feature type="non-terminal residue" evidence="1">
    <location>
        <position position="1"/>
    </location>
</feature>
<name>A0AA38L193_TAXCH</name>
<evidence type="ECO:0000313" key="1">
    <source>
        <dbReference type="EMBL" id="KAH9311751.1"/>
    </source>
</evidence>
<reference evidence="1 2" key="1">
    <citation type="journal article" date="2021" name="Nat. Plants">
        <title>The Taxus genome provides insights into paclitaxel biosynthesis.</title>
        <authorList>
            <person name="Xiong X."/>
            <person name="Gou J."/>
            <person name="Liao Q."/>
            <person name="Li Y."/>
            <person name="Zhou Q."/>
            <person name="Bi G."/>
            <person name="Li C."/>
            <person name="Du R."/>
            <person name="Wang X."/>
            <person name="Sun T."/>
            <person name="Guo L."/>
            <person name="Liang H."/>
            <person name="Lu P."/>
            <person name="Wu Y."/>
            <person name="Zhang Z."/>
            <person name="Ro D.K."/>
            <person name="Shang Y."/>
            <person name="Huang S."/>
            <person name="Yan J."/>
        </authorList>
    </citation>
    <scope>NUCLEOTIDE SEQUENCE [LARGE SCALE GENOMIC DNA]</scope>
    <source>
        <strain evidence="1">Ta-2019</strain>
    </source>
</reference>
<dbReference type="AlphaFoldDB" id="A0AA38L193"/>
<dbReference type="OMA" id="AIKHECI"/>
<feature type="non-terminal residue" evidence="1">
    <location>
        <position position="73"/>
    </location>
</feature>
<accession>A0AA38L193</accession>
<sequence>VLLSGKNCQEVLNDSSVKYGLKSLKEMAPKTIEEKSISDSRLDGLSFRVSVFEQSPGTLLVKGSLIQTENSSS</sequence>
<dbReference type="Proteomes" id="UP000824469">
    <property type="component" value="Unassembled WGS sequence"/>
</dbReference>
<organism evidence="1 2">
    <name type="scientific">Taxus chinensis</name>
    <name type="common">Chinese yew</name>
    <name type="synonym">Taxus wallichiana var. chinensis</name>
    <dbReference type="NCBI Taxonomy" id="29808"/>
    <lineage>
        <taxon>Eukaryota</taxon>
        <taxon>Viridiplantae</taxon>
        <taxon>Streptophyta</taxon>
        <taxon>Embryophyta</taxon>
        <taxon>Tracheophyta</taxon>
        <taxon>Spermatophyta</taxon>
        <taxon>Pinopsida</taxon>
        <taxon>Pinidae</taxon>
        <taxon>Conifers II</taxon>
        <taxon>Cupressales</taxon>
        <taxon>Taxaceae</taxon>
        <taxon>Taxus</taxon>
    </lineage>
</organism>
<gene>
    <name evidence="1" type="ORF">KI387_026786</name>
</gene>
<comment type="caution">
    <text evidence="1">The sequence shown here is derived from an EMBL/GenBank/DDBJ whole genome shotgun (WGS) entry which is preliminary data.</text>
</comment>